<comment type="caution">
    <text evidence="17">The sequence shown here is derived from an EMBL/GenBank/DDBJ whole genome shotgun (WGS) entry which is preliminary data.</text>
</comment>
<evidence type="ECO:0000313" key="17">
    <source>
        <dbReference type="EMBL" id="KAF2303795.1"/>
    </source>
</evidence>
<feature type="transmembrane region" description="Helical" evidence="15">
    <location>
        <begin position="401"/>
        <end position="423"/>
    </location>
</feature>
<feature type="transmembrane region" description="Helical" evidence="15">
    <location>
        <begin position="532"/>
        <end position="553"/>
    </location>
</feature>
<dbReference type="AlphaFoldDB" id="A0A6A6LTI0"/>
<evidence type="ECO:0000313" key="18">
    <source>
        <dbReference type="Proteomes" id="UP000467840"/>
    </source>
</evidence>
<feature type="transmembrane region" description="Helical" evidence="15">
    <location>
        <begin position="603"/>
        <end position="623"/>
    </location>
</feature>
<evidence type="ECO:0000256" key="9">
    <source>
        <dbReference type="ARBA" id="ARBA00022968"/>
    </source>
</evidence>
<comment type="function">
    <text evidence="14">Possesses hydroxyproline O-galactosyltransferase activity. Transfers galactose from UDP-galactose to hydroxyproline residues in the arabinogalactan proteins (AGPs). Is specific for AGPs containing non-contiguous peptidyl hydroxyproline residues. The addition of galactose onto the peptidyl hydroxyproline residues in AGP core proteins represents the first committed step in arabinogalactan polysaccharide addition. AGP glycans play essential roles in both vegetative and reproductive plant growth.</text>
</comment>
<evidence type="ECO:0000259" key="16">
    <source>
        <dbReference type="Pfam" id="PF09430"/>
    </source>
</evidence>
<evidence type="ECO:0000256" key="12">
    <source>
        <dbReference type="ARBA" id="ARBA00023136"/>
    </source>
</evidence>
<keyword evidence="10 15" id="KW-1133">Transmembrane helix</keyword>
<dbReference type="PANTHER" id="PTHR35834">
    <property type="entry name" value="ARMADILLO-TYPE FOLD PROTEIN-RELATED"/>
    <property type="match status" value="1"/>
</dbReference>
<feature type="transmembrane region" description="Helical" evidence="15">
    <location>
        <begin position="727"/>
        <end position="746"/>
    </location>
</feature>
<keyword evidence="6" id="KW-0328">Glycosyltransferase</keyword>
<feature type="transmembrane region" description="Helical" evidence="15">
    <location>
        <begin position="864"/>
        <end position="887"/>
    </location>
</feature>
<evidence type="ECO:0000256" key="10">
    <source>
        <dbReference type="ARBA" id="ARBA00022989"/>
    </source>
</evidence>
<dbReference type="Pfam" id="PF09430">
    <property type="entry name" value="EMC7_beta-sandw"/>
    <property type="match status" value="1"/>
</dbReference>
<dbReference type="Pfam" id="PF01762">
    <property type="entry name" value="Galactosyl_T"/>
    <property type="match status" value="1"/>
</dbReference>
<evidence type="ECO:0000256" key="8">
    <source>
        <dbReference type="ARBA" id="ARBA00022692"/>
    </source>
</evidence>
<feature type="transmembrane region" description="Helical" evidence="15">
    <location>
        <begin position="688"/>
        <end position="715"/>
    </location>
</feature>
<dbReference type="GO" id="GO:1990714">
    <property type="term" value="F:hydroxyproline O-galactosyltransferase activity"/>
    <property type="evidence" value="ECO:0007669"/>
    <property type="project" value="UniProtKB-ARBA"/>
</dbReference>
<dbReference type="UniPathway" id="UPA00378"/>
<organism evidence="17 18">
    <name type="scientific">Hevea brasiliensis</name>
    <name type="common">Para rubber tree</name>
    <name type="synonym">Siphonia brasiliensis</name>
    <dbReference type="NCBI Taxonomy" id="3981"/>
    <lineage>
        <taxon>Eukaryota</taxon>
        <taxon>Viridiplantae</taxon>
        <taxon>Streptophyta</taxon>
        <taxon>Embryophyta</taxon>
        <taxon>Tracheophyta</taxon>
        <taxon>Spermatophyta</taxon>
        <taxon>Magnoliopsida</taxon>
        <taxon>eudicotyledons</taxon>
        <taxon>Gunneridae</taxon>
        <taxon>Pentapetalae</taxon>
        <taxon>rosids</taxon>
        <taxon>fabids</taxon>
        <taxon>Malpighiales</taxon>
        <taxon>Euphorbiaceae</taxon>
        <taxon>Crotonoideae</taxon>
        <taxon>Micrandreae</taxon>
        <taxon>Hevea</taxon>
    </lineage>
</organism>
<evidence type="ECO:0000256" key="14">
    <source>
        <dbReference type="ARBA" id="ARBA00059326"/>
    </source>
</evidence>
<dbReference type="Gene3D" id="1.25.10.10">
    <property type="entry name" value="Leucine-rich Repeat Variant"/>
    <property type="match status" value="1"/>
</dbReference>
<dbReference type="InterPro" id="IPR002659">
    <property type="entry name" value="Glyco_trans_31"/>
</dbReference>
<gene>
    <name evidence="17" type="ORF">GH714_023465</name>
</gene>
<protein>
    <recommendedName>
        <fullName evidence="16">ER membrane protein complex subunit 7 beta-sandwich domain-containing protein</fullName>
    </recommendedName>
</protein>
<dbReference type="FunFam" id="3.90.550.50:FF:000023">
    <property type="entry name" value="Hexosyltransferase"/>
    <property type="match status" value="1"/>
</dbReference>
<keyword evidence="18" id="KW-1185">Reference proteome</keyword>
<feature type="domain" description="ER membrane protein complex subunit 7 beta-sandwich" evidence="16">
    <location>
        <begin position="775"/>
        <end position="877"/>
    </location>
</feature>
<dbReference type="PANTHER" id="PTHR35834:SF3">
    <property type="entry name" value="ARM REPEAT SUPERFAMILY PROTEIN"/>
    <property type="match status" value="1"/>
</dbReference>
<keyword evidence="13" id="KW-0464">Manganese</keyword>
<dbReference type="GO" id="GO:0030246">
    <property type="term" value="F:carbohydrate binding"/>
    <property type="evidence" value="ECO:0007669"/>
    <property type="project" value="InterPro"/>
</dbReference>
<keyword evidence="12 15" id="KW-0472">Membrane</keyword>
<evidence type="ECO:0000256" key="1">
    <source>
        <dbReference type="ARBA" id="ARBA00001936"/>
    </source>
</evidence>
<evidence type="ECO:0000256" key="15">
    <source>
        <dbReference type="SAM" id="Phobius"/>
    </source>
</evidence>
<dbReference type="SUPFAM" id="SSF49452">
    <property type="entry name" value="Starch-binding domain-like"/>
    <property type="match status" value="1"/>
</dbReference>
<dbReference type="InterPro" id="IPR013784">
    <property type="entry name" value="Carb-bd-like_fold"/>
</dbReference>
<proteinExistence type="inferred from homology"/>
<keyword evidence="11" id="KW-0333">Golgi apparatus</keyword>
<dbReference type="EMBL" id="JAAGAX010000009">
    <property type="protein sequence ID" value="KAF2303795.1"/>
    <property type="molecule type" value="Genomic_DNA"/>
</dbReference>
<evidence type="ECO:0000256" key="11">
    <source>
        <dbReference type="ARBA" id="ARBA00023034"/>
    </source>
</evidence>
<keyword evidence="8 15" id="KW-0812">Transmembrane</keyword>
<keyword evidence="9" id="KW-0735">Signal-anchor</keyword>
<dbReference type="Proteomes" id="UP000467840">
    <property type="component" value="Chromosome 16"/>
</dbReference>
<feature type="transmembrane region" description="Helical" evidence="15">
    <location>
        <begin position="505"/>
        <end position="526"/>
    </location>
</feature>
<feature type="transmembrane region" description="Helical" evidence="15">
    <location>
        <begin position="635"/>
        <end position="652"/>
    </location>
</feature>
<evidence type="ECO:0000256" key="7">
    <source>
        <dbReference type="ARBA" id="ARBA00022679"/>
    </source>
</evidence>
<dbReference type="InterPro" id="IPR016024">
    <property type="entry name" value="ARM-type_fold"/>
</dbReference>
<evidence type="ECO:0000256" key="4">
    <source>
        <dbReference type="ARBA" id="ARBA00004922"/>
    </source>
</evidence>
<dbReference type="GO" id="GO:0010405">
    <property type="term" value="P:arabinogalactan protein metabolic process"/>
    <property type="evidence" value="ECO:0007669"/>
    <property type="project" value="UniProtKB-ARBA"/>
</dbReference>
<comment type="similarity">
    <text evidence="5">Belongs to the glycosyltransferase 31 family.</text>
</comment>
<evidence type="ECO:0000256" key="2">
    <source>
        <dbReference type="ARBA" id="ARBA00004141"/>
    </source>
</evidence>
<dbReference type="Gene3D" id="3.90.550.50">
    <property type="match status" value="1"/>
</dbReference>
<evidence type="ECO:0000256" key="13">
    <source>
        <dbReference type="ARBA" id="ARBA00023211"/>
    </source>
</evidence>
<reference evidence="17 18" key="1">
    <citation type="journal article" date="2020" name="Mol. Plant">
        <title>The Chromosome-Based Rubber Tree Genome Provides New Insights into Spurge Genome Evolution and Rubber Biosynthesis.</title>
        <authorList>
            <person name="Liu J."/>
            <person name="Shi C."/>
            <person name="Shi C.C."/>
            <person name="Li W."/>
            <person name="Zhang Q.J."/>
            <person name="Zhang Y."/>
            <person name="Li K."/>
            <person name="Lu H.F."/>
            <person name="Shi C."/>
            <person name="Zhu S.T."/>
            <person name="Xiao Z.Y."/>
            <person name="Nan H."/>
            <person name="Yue Y."/>
            <person name="Zhu X.G."/>
            <person name="Wu Y."/>
            <person name="Hong X.N."/>
            <person name="Fan G.Y."/>
            <person name="Tong Y."/>
            <person name="Zhang D."/>
            <person name="Mao C.L."/>
            <person name="Liu Y.L."/>
            <person name="Hao S.J."/>
            <person name="Liu W.Q."/>
            <person name="Lv M.Q."/>
            <person name="Zhang H.B."/>
            <person name="Liu Y."/>
            <person name="Hu-Tang G.R."/>
            <person name="Wang J.P."/>
            <person name="Wang J.H."/>
            <person name="Sun Y.H."/>
            <person name="Ni S.B."/>
            <person name="Chen W.B."/>
            <person name="Zhang X.C."/>
            <person name="Jiao Y.N."/>
            <person name="Eichler E.E."/>
            <person name="Li G.H."/>
            <person name="Liu X."/>
            <person name="Gao L.Z."/>
        </authorList>
    </citation>
    <scope>NUCLEOTIDE SEQUENCE [LARGE SCALE GENOMIC DNA]</scope>
    <source>
        <strain evidence="18">cv. GT1</strain>
        <tissue evidence="17">Leaf</tissue>
    </source>
</reference>
<feature type="transmembrane region" description="Helical" evidence="15">
    <location>
        <begin position="560"/>
        <end position="583"/>
    </location>
</feature>
<sequence>MEQAEVKNEQSLLALLEALRNASKDLQTNSIFITHNPQPAMEALLDLYGEAGTVFSTFPDLSKLSQLLCSLKTLLQKHKTYQDNSLKSLLRRQITNYRIYQVAIAIEAEVQACIDRDCVQNLVRISRETSSEEEKLRVLKEFEKRLSQGFDSDFQELILKAKGFSILESLLCDSTCSKRLREQAGLCIVALVRFNRNVFVGLVLMGPIVQSLISMASACSMQVFCSLIRLIKTPLVDEIETDGEIPRILNLLSFEDLSIQAAALDCICEIAFSGRKEVIEAMIEHRLIEKLVELQRSIHGDNLINADKENGNGNGIICEEGVELGAKMGCEEGKISQNRPFASCVVRFAVQIEVGEGLSHKERQEFKREILRRVREASVSEAEAVSIVAEGIFTDYKQPFAVTYLGASLMVVYLPVAFLKDWICKILKHRSSKSGKDAGSINESSDGFNSPLSEKIFEIELQGTLTRKDSEADLSPQAEGRPMILRRKDDFNVLKHDKELTSREIATYGFYIAPIWFVTEYLSNAALARTSVASTTVLSSTSGLFTLFIGVFLGQDTLNAAKVVAVLVSMAGVAMTTLGKTWATDESQLSASINGKRSLVGDLFGLLSAVSYGLFTVLLKKFAGEEGERLDVQKLFGYIGLFTLVALWWLVWPLSALGIEPKFTIPHSAKMDEVVLANGFIGSVLSDYFWALCVVWTTPLVATLGMSLTIPLAMVADMVIHGRHYSAIYILGSTQVFAGFVIANLSDWSGDGYTINGRVKIAGVGVKGFGFPGKLSNVKVILNGGQSITFLRPDGYFSFYNVPAGTHLIEVAAIGYFFSPVRVDVSARFPGQVQAALTENRRGLSELVLEPLRDEQYYEIREPFSIMSVVKSPMGLMVGFMLVVMFLMPKLMENMGSDGEHNNDHKIREAMEIEASAELQTLSSHGLLLLPRLALCCRTRPKVPTVEDKLADLGCKYVSYKISRRIVEAEMELTLAKSQGYLKNQLQHSGSSDRKLLAVIGVYTGFGSRLKRNMFRGSWMPRGDALKRLEERGVMIRFVIGRSANRGDSLDRHIDYENISTKDFLILEGHEEAQEELPKKAKFFFSTAAQNWDAEFYVKVDDNINLDLEGLIGILERRRGQDSAYIGCMKSGDVITEEGKQWYESEWWKFGDEKSYFRHAAGALLILSKNLAQYININSASLKTYAHDDISVGSWMMGLQATYIDDNRFCCSSIKQGSVEHRLDNSFQMWRLAAIL</sequence>
<comment type="subcellular location">
    <subcellularLocation>
        <location evidence="3">Golgi apparatus membrane</location>
        <topology evidence="3">Single-pass type II membrane protein</topology>
    </subcellularLocation>
    <subcellularLocation>
        <location evidence="2">Membrane</location>
        <topology evidence="2">Multi-pass membrane protein</topology>
    </subcellularLocation>
</comment>
<dbReference type="InterPro" id="IPR011989">
    <property type="entry name" value="ARM-like"/>
</dbReference>
<dbReference type="GO" id="GO:0000139">
    <property type="term" value="C:Golgi membrane"/>
    <property type="evidence" value="ECO:0007669"/>
    <property type="project" value="UniProtKB-SubCell"/>
</dbReference>
<dbReference type="SUPFAM" id="SSF48371">
    <property type="entry name" value="ARM repeat"/>
    <property type="match status" value="1"/>
</dbReference>
<evidence type="ECO:0000256" key="5">
    <source>
        <dbReference type="ARBA" id="ARBA00008661"/>
    </source>
</evidence>
<evidence type="ECO:0000256" key="3">
    <source>
        <dbReference type="ARBA" id="ARBA00004323"/>
    </source>
</evidence>
<dbReference type="InterPro" id="IPR019008">
    <property type="entry name" value="Beta_sandwich_EMC7"/>
</dbReference>
<comment type="pathway">
    <text evidence="4">Protein modification; protein glycosylation.</text>
</comment>
<dbReference type="InterPro" id="IPR037185">
    <property type="entry name" value="EmrE-like"/>
</dbReference>
<evidence type="ECO:0000256" key="6">
    <source>
        <dbReference type="ARBA" id="ARBA00022676"/>
    </source>
</evidence>
<keyword evidence="7" id="KW-0808">Transferase</keyword>
<accession>A0A6A6LTI0</accession>
<dbReference type="SUPFAM" id="SSF103481">
    <property type="entry name" value="Multidrug resistance efflux transporter EmrE"/>
    <property type="match status" value="2"/>
</dbReference>
<comment type="cofactor">
    <cofactor evidence="1">
        <name>Mn(2+)</name>
        <dbReference type="ChEBI" id="CHEBI:29035"/>
    </cofactor>
</comment>
<name>A0A6A6LTI0_HEVBR</name>